<feature type="binding site" description="covalent" evidence="11">
    <location>
        <position position="79"/>
    </location>
    <ligand>
        <name>heme c</name>
        <dbReference type="ChEBI" id="CHEBI:61717"/>
        <label>1</label>
    </ligand>
</feature>
<evidence type="ECO:0000313" key="15">
    <source>
        <dbReference type="EMBL" id="KAA5605091.1"/>
    </source>
</evidence>
<proteinExistence type="predicted"/>
<evidence type="ECO:0000256" key="10">
    <source>
        <dbReference type="ARBA" id="ARBA00023004"/>
    </source>
</evidence>
<comment type="cofactor">
    <cofactor evidence="11">
        <name>heme</name>
        <dbReference type="ChEBI" id="CHEBI:30413"/>
    </cofactor>
    <text evidence="11">Binds 2 heme groups.</text>
</comment>
<feature type="binding site" description="covalent" evidence="11">
    <location>
        <position position="82"/>
    </location>
    <ligand>
        <name>heme c</name>
        <dbReference type="ChEBI" id="CHEBI:61717"/>
        <label>1</label>
    </ligand>
</feature>
<evidence type="ECO:0000256" key="11">
    <source>
        <dbReference type="PIRSR" id="PIRSR000294-1"/>
    </source>
</evidence>
<dbReference type="GO" id="GO:0046872">
    <property type="term" value="F:metal ion binding"/>
    <property type="evidence" value="ECO:0007669"/>
    <property type="project" value="UniProtKB-KW"/>
</dbReference>
<feature type="binding site" description="axial binding residue" evidence="12">
    <location>
        <position position="83"/>
    </location>
    <ligand>
        <name>heme c</name>
        <dbReference type="ChEBI" id="CHEBI:61717"/>
        <label>1</label>
    </ligand>
    <ligandPart>
        <name>Fe</name>
        <dbReference type="ChEBI" id="CHEBI:18248"/>
    </ligandPart>
</feature>
<evidence type="ECO:0000256" key="9">
    <source>
        <dbReference type="ARBA" id="ARBA00023002"/>
    </source>
</evidence>
<evidence type="ECO:0000256" key="3">
    <source>
        <dbReference type="ARBA" id="ARBA00022559"/>
    </source>
</evidence>
<evidence type="ECO:0000256" key="4">
    <source>
        <dbReference type="ARBA" id="ARBA00022617"/>
    </source>
</evidence>
<feature type="chain" id="PRO_5024359081" evidence="13">
    <location>
        <begin position="24"/>
        <end position="354"/>
    </location>
</feature>
<keyword evidence="6 13" id="KW-0732">Signal</keyword>
<dbReference type="PANTHER" id="PTHR30600:SF7">
    <property type="entry name" value="CYTOCHROME C PEROXIDASE-RELATED"/>
    <property type="match status" value="1"/>
</dbReference>
<dbReference type="GO" id="GO:0009055">
    <property type="term" value="F:electron transfer activity"/>
    <property type="evidence" value="ECO:0007669"/>
    <property type="project" value="InterPro"/>
</dbReference>
<evidence type="ECO:0000259" key="14">
    <source>
        <dbReference type="PROSITE" id="PS51007"/>
    </source>
</evidence>
<evidence type="ECO:0000256" key="7">
    <source>
        <dbReference type="ARBA" id="ARBA00022764"/>
    </source>
</evidence>
<dbReference type="PROSITE" id="PS51007">
    <property type="entry name" value="CYTC"/>
    <property type="match status" value="2"/>
</dbReference>
<feature type="binding site" description="covalent" evidence="11">
    <location>
        <position position="228"/>
    </location>
    <ligand>
        <name>heme c</name>
        <dbReference type="ChEBI" id="CHEBI:61717"/>
        <label>2</label>
    </ligand>
</feature>
<dbReference type="AlphaFoldDB" id="A0A5M6IA18"/>
<dbReference type="GO" id="GO:0042597">
    <property type="term" value="C:periplasmic space"/>
    <property type="evidence" value="ECO:0007669"/>
    <property type="project" value="UniProtKB-SubCell"/>
</dbReference>
<feature type="binding site" description="axial binding residue" evidence="12">
    <location>
        <position position="303"/>
    </location>
    <ligand>
        <name>heme c</name>
        <dbReference type="ChEBI" id="CHEBI:61717"/>
        <label>2</label>
    </ligand>
    <ligandPart>
        <name>Fe</name>
        <dbReference type="ChEBI" id="CHEBI:18248"/>
    </ligandPart>
</feature>
<dbReference type="InterPro" id="IPR036909">
    <property type="entry name" value="Cyt_c-like_dom_sf"/>
</dbReference>
<evidence type="ECO:0000256" key="5">
    <source>
        <dbReference type="ARBA" id="ARBA00022723"/>
    </source>
</evidence>
<dbReference type="RefSeq" id="WP_150062761.1">
    <property type="nucleotide sequence ID" value="NZ_JACHII010000009.1"/>
</dbReference>
<feature type="signal peptide" evidence="13">
    <location>
        <begin position="1"/>
        <end position="23"/>
    </location>
</feature>
<evidence type="ECO:0000256" key="8">
    <source>
        <dbReference type="ARBA" id="ARBA00022982"/>
    </source>
</evidence>
<feature type="domain" description="Cytochrome c" evidence="14">
    <location>
        <begin position="57"/>
        <end position="165"/>
    </location>
</feature>
<evidence type="ECO:0000256" key="12">
    <source>
        <dbReference type="PIRSR" id="PIRSR000294-2"/>
    </source>
</evidence>
<keyword evidence="4 11" id="KW-0349">Heme</keyword>
<sequence length="354" mass="38170">MTPMKTGLLLAAGTLFLAGGASAQTIDDSALLEQATALFSPIPHMIPKINDNAVTKEKIELGRMLFFDPRLSSSHLLSCNTCHNLAMGGDDNLETSIGHGWQAGPRNAPTVYNAVLNVAQFWDGRAEDLKTQAKGPIQAGVEMNSRPDVVVATLKSMPEYVAHFDRAFPNEDDAVTFDNLARAIEAFEATLLTPASPFDQYLEGNTNAMTEPQKRGLKTFIDTGCIACHSGVNVGGQSYHPFGVVEQPGSDILPPDDKGRFSVTETATDQYVFRAPALRNVARTAPYFHSGRVWDLKQAVAVMGVSQLGEELNAQQVDDIVAFLTALNGEIPETVVPQLPASTADTPRPMPMDE</sequence>
<feature type="binding site" description="axial binding residue" evidence="12">
    <location>
        <position position="99"/>
    </location>
    <ligand>
        <name>heme c</name>
        <dbReference type="ChEBI" id="CHEBI:61717"/>
        <label>1</label>
    </ligand>
    <ligandPart>
        <name>Fe</name>
        <dbReference type="ChEBI" id="CHEBI:18248"/>
    </ligandPart>
</feature>
<feature type="binding site" description="axial binding residue" evidence="12">
    <location>
        <position position="229"/>
    </location>
    <ligand>
        <name>heme c</name>
        <dbReference type="ChEBI" id="CHEBI:61717"/>
        <label>2</label>
    </ligand>
    <ligandPart>
        <name>Fe</name>
        <dbReference type="ChEBI" id="CHEBI:18248"/>
    </ligandPart>
</feature>
<keyword evidence="7" id="KW-0574">Periplasm</keyword>
<reference evidence="15 16" key="1">
    <citation type="submission" date="2019-09" db="EMBL/GenBank/DDBJ databases">
        <title>Genome sequence of Roseospira marina, one of the more divergent members of the non-sulfur purple photosynthetic bacterial family, the Rhodospirillaceae.</title>
        <authorList>
            <person name="Meyer T."/>
            <person name="Kyndt J."/>
        </authorList>
    </citation>
    <scope>NUCLEOTIDE SEQUENCE [LARGE SCALE GENOMIC DNA]</scope>
    <source>
        <strain evidence="15 16">DSM 15113</strain>
    </source>
</reference>
<dbReference type="SUPFAM" id="SSF46626">
    <property type="entry name" value="Cytochrome c"/>
    <property type="match status" value="2"/>
</dbReference>
<evidence type="ECO:0000256" key="1">
    <source>
        <dbReference type="ARBA" id="ARBA00004418"/>
    </source>
</evidence>
<dbReference type="Gene3D" id="1.10.760.10">
    <property type="entry name" value="Cytochrome c-like domain"/>
    <property type="match status" value="2"/>
</dbReference>
<keyword evidence="3 15" id="KW-0575">Peroxidase</keyword>
<protein>
    <submittedName>
        <fullName evidence="15">Cytochrome-c peroxidase</fullName>
    </submittedName>
</protein>
<dbReference type="InterPro" id="IPR004852">
    <property type="entry name" value="Di-haem_cyt_c_peroxidsae"/>
</dbReference>
<organism evidence="15 16">
    <name type="scientific">Roseospira marina</name>
    <dbReference type="NCBI Taxonomy" id="140057"/>
    <lineage>
        <taxon>Bacteria</taxon>
        <taxon>Pseudomonadati</taxon>
        <taxon>Pseudomonadota</taxon>
        <taxon>Alphaproteobacteria</taxon>
        <taxon>Rhodospirillales</taxon>
        <taxon>Rhodospirillaceae</taxon>
        <taxon>Roseospira</taxon>
    </lineage>
</organism>
<dbReference type="Proteomes" id="UP000324065">
    <property type="component" value="Unassembled WGS sequence"/>
</dbReference>
<evidence type="ECO:0000256" key="2">
    <source>
        <dbReference type="ARBA" id="ARBA00022448"/>
    </source>
</evidence>
<dbReference type="FunFam" id="1.10.760.10:FF:000004">
    <property type="entry name" value="Cytochrome c peroxidase"/>
    <property type="match status" value="1"/>
</dbReference>
<accession>A0A5M6IA18</accession>
<keyword evidence="16" id="KW-1185">Reference proteome</keyword>
<keyword evidence="2" id="KW-0813">Transport</keyword>
<dbReference type="EMBL" id="VWPJ01000011">
    <property type="protein sequence ID" value="KAA5605091.1"/>
    <property type="molecule type" value="Genomic_DNA"/>
</dbReference>
<evidence type="ECO:0000256" key="13">
    <source>
        <dbReference type="SAM" id="SignalP"/>
    </source>
</evidence>
<dbReference type="InterPro" id="IPR026259">
    <property type="entry name" value="MauG/Cytc_peroxidase"/>
</dbReference>
<evidence type="ECO:0000256" key="6">
    <source>
        <dbReference type="ARBA" id="ARBA00022729"/>
    </source>
</evidence>
<comment type="subcellular location">
    <subcellularLocation>
        <location evidence="1">Periplasm</location>
    </subcellularLocation>
</comment>
<name>A0A5M6IA18_9PROT</name>
<comment type="PTM">
    <text evidence="11">Binds 2 heme groups per subunit.</text>
</comment>
<keyword evidence="10 12" id="KW-0408">Iron</keyword>
<feature type="binding site" description="covalent" evidence="11">
    <location>
        <position position="225"/>
    </location>
    <ligand>
        <name>heme c</name>
        <dbReference type="ChEBI" id="CHEBI:61717"/>
        <label>2</label>
    </ligand>
</feature>
<comment type="caution">
    <text evidence="15">The sequence shown here is derived from an EMBL/GenBank/DDBJ whole genome shotgun (WGS) entry which is preliminary data.</text>
</comment>
<dbReference type="GO" id="GO:0020037">
    <property type="term" value="F:heme binding"/>
    <property type="evidence" value="ECO:0007669"/>
    <property type="project" value="InterPro"/>
</dbReference>
<keyword evidence="5 12" id="KW-0479">Metal-binding</keyword>
<feature type="domain" description="Cytochrome c" evidence="14">
    <location>
        <begin position="211"/>
        <end position="328"/>
    </location>
</feature>
<dbReference type="PANTHER" id="PTHR30600">
    <property type="entry name" value="CYTOCHROME C PEROXIDASE-RELATED"/>
    <property type="match status" value="1"/>
</dbReference>
<dbReference type="InterPro" id="IPR051395">
    <property type="entry name" value="Cytochrome_c_Peroxidase/MauG"/>
</dbReference>
<dbReference type="Pfam" id="PF03150">
    <property type="entry name" value="CCP_MauG"/>
    <property type="match status" value="1"/>
</dbReference>
<dbReference type="PIRSF" id="PIRSF000294">
    <property type="entry name" value="Cytochrome-c_peroxidase"/>
    <property type="match status" value="1"/>
</dbReference>
<gene>
    <name evidence="15" type="ORF">F1188_12455</name>
</gene>
<dbReference type="GO" id="GO:0004130">
    <property type="term" value="F:cytochrome-c peroxidase activity"/>
    <property type="evidence" value="ECO:0007669"/>
    <property type="project" value="TreeGrafter"/>
</dbReference>
<keyword evidence="9" id="KW-0560">Oxidoreductase</keyword>
<dbReference type="OrthoDB" id="9805202at2"/>
<dbReference type="Pfam" id="PF00034">
    <property type="entry name" value="Cytochrom_C"/>
    <property type="match status" value="1"/>
</dbReference>
<keyword evidence="8" id="KW-0249">Electron transport</keyword>
<dbReference type="InterPro" id="IPR009056">
    <property type="entry name" value="Cyt_c-like_dom"/>
</dbReference>
<evidence type="ECO:0000313" key="16">
    <source>
        <dbReference type="Proteomes" id="UP000324065"/>
    </source>
</evidence>